<dbReference type="EC" id="3.1.3.48" evidence="2"/>
<dbReference type="InterPro" id="IPR017867">
    <property type="entry name" value="Tyr_phospatase_low_mol_wt"/>
</dbReference>
<feature type="active site" evidence="5">
    <location>
        <position position="18"/>
    </location>
</feature>
<evidence type="ECO:0000313" key="8">
    <source>
        <dbReference type="Proteomes" id="UP000076577"/>
    </source>
</evidence>
<dbReference type="SUPFAM" id="SSF52788">
    <property type="entry name" value="Phosphotyrosine protein phosphatases I"/>
    <property type="match status" value="1"/>
</dbReference>
<comment type="similarity">
    <text evidence="1">Belongs to the low molecular weight phosphotyrosine protein phosphatase family.</text>
</comment>
<dbReference type="FunFam" id="3.40.50.2300:FF:000409">
    <property type="entry name" value="Low molecular weight phosphotyrosine protein phosphatase, putative"/>
    <property type="match status" value="1"/>
</dbReference>
<feature type="active site" description="Proton donor" evidence="5">
    <location>
        <position position="125"/>
    </location>
</feature>
<comment type="caution">
    <text evidence="7">The sequence shown here is derived from an EMBL/GenBank/DDBJ whole genome shotgun (WGS) entry which is preliminary data.</text>
</comment>
<sequence>MVVKQRRVLFVCLGNICRSPLAEGVFRHHVKQAGLEEQIYVDSAGTANWHRGKKPDIRSIQTAQKHGIDISNQEARQLEDEDFEKFHYIVAMDSTNLANIQAKAPYLHTANVRLLLQDEQKDVPDPYYGANEGFDEVYELVRGGTYNFLQEIRDVMEPTEI</sequence>
<dbReference type="RefSeq" id="WP_068001343.1">
    <property type="nucleotide sequence ID" value="NZ_FOFM01000002.1"/>
</dbReference>
<evidence type="ECO:0000256" key="1">
    <source>
        <dbReference type="ARBA" id="ARBA00011063"/>
    </source>
</evidence>
<dbReference type="PANTHER" id="PTHR11717:SF7">
    <property type="entry name" value="LOW MOLECULAR WEIGHT PHOSPHOTYROSINE PROTEIN PHOSPHATASE"/>
    <property type="match status" value="1"/>
</dbReference>
<dbReference type="PATRIC" id="fig|989403.3.peg.403"/>
<name>A0A166AZP0_9HYPH</name>
<dbReference type="Gene3D" id="3.40.50.2300">
    <property type="match status" value="1"/>
</dbReference>
<dbReference type="EMBL" id="LMCB01000003">
    <property type="protein sequence ID" value="KZL21757.1"/>
    <property type="molecule type" value="Genomic_DNA"/>
</dbReference>
<proteinExistence type="inferred from homology"/>
<dbReference type="PRINTS" id="PR00719">
    <property type="entry name" value="LMWPTPASE"/>
</dbReference>
<dbReference type="PANTHER" id="PTHR11717">
    <property type="entry name" value="LOW MOLECULAR WEIGHT PROTEIN TYROSINE PHOSPHATASE"/>
    <property type="match status" value="1"/>
</dbReference>
<dbReference type="STRING" id="989403.SAMN05421798_102173"/>
<evidence type="ECO:0000256" key="4">
    <source>
        <dbReference type="ARBA" id="ARBA00022912"/>
    </source>
</evidence>
<feature type="active site" description="Nucleophile" evidence="5">
    <location>
        <position position="12"/>
    </location>
</feature>
<dbReference type="AlphaFoldDB" id="A0A166AZP0"/>
<feature type="domain" description="Phosphotyrosine protein phosphatase I" evidence="6">
    <location>
        <begin position="6"/>
        <end position="151"/>
    </location>
</feature>
<keyword evidence="3 7" id="KW-0378">Hydrolase</keyword>
<accession>A0A166AZP0</accession>
<protein>
    <recommendedName>
        <fullName evidence="2">protein-tyrosine-phosphatase</fullName>
        <ecNumber evidence="2">3.1.3.48</ecNumber>
    </recommendedName>
</protein>
<dbReference type="InterPro" id="IPR050438">
    <property type="entry name" value="LMW_PTPase"/>
</dbReference>
<gene>
    <name evidence="7" type="primary">yfkJ</name>
    <name evidence="7" type="ORF">PsAD2_00381</name>
</gene>
<dbReference type="CDD" id="cd16343">
    <property type="entry name" value="LMWPTP"/>
    <property type="match status" value="1"/>
</dbReference>
<evidence type="ECO:0000313" key="7">
    <source>
        <dbReference type="EMBL" id="KZL21757.1"/>
    </source>
</evidence>
<evidence type="ECO:0000259" key="6">
    <source>
        <dbReference type="SMART" id="SM00226"/>
    </source>
</evidence>
<keyword evidence="4" id="KW-0904">Protein phosphatase</keyword>
<evidence type="ECO:0000256" key="5">
    <source>
        <dbReference type="PIRSR" id="PIRSR617867-1"/>
    </source>
</evidence>
<dbReference type="InterPro" id="IPR023485">
    <property type="entry name" value="Ptyr_pPase"/>
</dbReference>
<dbReference type="Proteomes" id="UP000076577">
    <property type="component" value="Unassembled WGS sequence"/>
</dbReference>
<dbReference type="SMART" id="SM00226">
    <property type="entry name" value="LMWPc"/>
    <property type="match status" value="1"/>
</dbReference>
<dbReference type="Pfam" id="PF01451">
    <property type="entry name" value="LMWPc"/>
    <property type="match status" value="1"/>
</dbReference>
<dbReference type="InterPro" id="IPR036196">
    <property type="entry name" value="Ptyr_pPase_sf"/>
</dbReference>
<reference evidence="7 8" key="1">
    <citation type="journal article" date="2016" name="Front. Microbiol.">
        <title>Comparative Genomic Analysis Reveals a Diverse Repertoire of Genes Involved in Prokaryote-Eukaryote Interactions within the Pseudovibrio Genus.</title>
        <authorList>
            <person name="Romano S."/>
            <person name="Fernandez-Guerra A."/>
            <person name="Reen F.J."/>
            <person name="Glockner F.O."/>
            <person name="Crowley S.P."/>
            <person name="O'Sullivan O."/>
            <person name="Cotter P.D."/>
            <person name="Adams C."/>
            <person name="Dobson A.D."/>
            <person name="O'Gara F."/>
        </authorList>
    </citation>
    <scope>NUCLEOTIDE SEQUENCE [LARGE SCALE GENOMIC DNA]</scope>
    <source>
        <strain evidence="7 8">Ad2</strain>
    </source>
</reference>
<evidence type="ECO:0000256" key="2">
    <source>
        <dbReference type="ARBA" id="ARBA00013064"/>
    </source>
</evidence>
<keyword evidence="8" id="KW-1185">Reference proteome</keyword>
<organism evidence="7 8">
    <name type="scientific">Pseudovibrio axinellae</name>
    <dbReference type="NCBI Taxonomy" id="989403"/>
    <lineage>
        <taxon>Bacteria</taxon>
        <taxon>Pseudomonadati</taxon>
        <taxon>Pseudomonadota</taxon>
        <taxon>Alphaproteobacteria</taxon>
        <taxon>Hyphomicrobiales</taxon>
        <taxon>Stappiaceae</taxon>
        <taxon>Pseudovibrio</taxon>
    </lineage>
</organism>
<dbReference type="OrthoDB" id="9784339at2"/>
<evidence type="ECO:0000256" key="3">
    <source>
        <dbReference type="ARBA" id="ARBA00022801"/>
    </source>
</evidence>
<dbReference type="GO" id="GO:0004725">
    <property type="term" value="F:protein tyrosine phosphatase activity"/>
    <property type="evidence" value="ECO:0007669"/>
    <property type="project" value="UniProtKB-EC"/>
</dbReference>